<feature type="transmembrane region" description="Helical" evidence="3">
    <location>
        <begin position="98"/>
        <end position="119"/>
    </location>
</feature>
<dbReference type="GO" id="GO:0034394">
    <property type="term" value="P:protein localization to cell surface"/>
    <property type="evidence" value="ECO:0007669"/>
    <property type="project" value="TreeGrafter"/>
</dbReference>
<feature type="region of interest" description="Disordered" evidence="2">
    <location>
        <begin position="31"/>
        <end position="56"/>
    </location>
</feature>
<keyword evidence="3" id="KW-0472">Membrane</keyword>
<dbReference type="GO" id="GO:0043025">
    <property type="term" value="C:neuronal cell body"/>
    <property type="evidence" value="ECO:0007669"/>
    <property type="project" value="TreeGrafter"/>
</dbReference>
<feature type="transmembrane region" description="Helical" evidence="3">
    <location>
        <begin position="6"/>
        <end position="28"/>
    </location>
</feature>
<dbReference type="GO" id="GO:0007271">
    <property type="term" value="P:synaptic transmission, cholinergic"/>
    <property type="evidence" value="ECO:0007669"/>
    <property type="project" value="TreeGrafter"/>
</dbReference>
<reference evidence="5" key="1">
    <citation type="submission" date="2025-08" db="UniProtKB">
        <authorList>
            <consortium name="Ensembl"/>
        </authorList>
    </citation>
    <scope>IDENTIFICATION</scope>
</reference>
<evidence type="ECO:0000256" key="3">
    <source>
        <dbReference type="SAM" id="Phobius"/>
    </source>
</evidence>
<dbReference type="PANTHER" id="PTHR21723:SF2">
    <property type="entry name" value="RESISTANCE TO INHIBITORS OF CHOLINESTERASE PROTEIN 3 N-TERMINAL DOMAIN-CONTAINING PROTEIN"/>
    <property type="match status" value="1"/>
</dbReference>
<keyword evidence="1" id="KW-0175">Coiled coil</keyword>
<evidence type="ECO:0000313" key="6">
    <source>
        <dbReference type="Proteomes" id="UP000694421"/>
    </source>
</evidence>
<accession>A0A8D0AXG1</accession>
<dbReference type="OMA" id="NREDDCN"/>
<evidence type="ECO:0000313" key="5">
    <source>
        <dbReference type="Ensembl" id="ENSSMRP00000002094.1"/>
    </source>
</evidence>
<evidence type="ECO:0000259" key="4">
    <source>
        <dbReference type="Pfam" id="PF15361"/>
    </source>
</evidence>
<keyword evidence="3" id="KW-1133">Transmembrane helix</keyword>
<feature type="domain" description="Resistance to inhibitors of cholinesterase protein 3 N-terminal" evidence="4">
    <location>
        <begin position="16"/>
        <end position="165"/>
    </location>
</feature>
<dbReference type="GO" id="GO:0045202">
    <property type="term" value="C:synapse"/>
    <property type="evidence" value="ECO:0007669"/>
    <property type="project" value="GOC"/>
</dbReference>
<dbReference type="Proteomes" id="UP000694421">
    <property type="component" value="Unplaced"/>
</dbReference>
<keyword evidence="3" id="KW-0812">Transmembrane</keyword>
<dbReference type="PANTHER" id="PTHR21723">
    <property type="entry name" value="RESISTANCE TO INHIBITORS OF CHOLINESTERASE PROTEIN 3 RIC3"/>
    <property type="match status" value="1"/>
</dbReference>
<dbReference type="Ensembl" id="ENSSMRT00000002492.1">
    <property type="protein sequence ID" value="ENSSMRP00000002094.1"/>
    <property type="gene ID" value="ENSSMRG00000001806.1"/>
</dbReference>
<dbReference type="GO" id="GO:0043005">
    <property type="term" value="C:neuron projection"/>
    <property type="evidence" value="ECO:0007669"/>
    <property type="project" value="TreeGrafter"/>
</dbReference>
<reference evidence="5" key="2">
    <citation type="submission" date="2025-09" db="UniProtKB">
        <authorList>
            <consortium name="Ensembl"/>
        </authorList>
    </citation>
    <scope>IDENTIFICATION</scope>
</reference>
<evidence type="ECO:0000256" key="1">
    <source>
        <dbReference type="SAM" id="Coils"/>
    </source>
</evidence>
<protein>
    <recommendedName>
        <fullName evidence="4">Resistance to inhibitors of cholinesterase protein 3 N-terminal domain-containing protein</fullName>
    </recommendedName>
</protein>
<organism evidence="5 6">
    <name type="scientific">Salvator merianae</name>
    <name type="common">Argentine black and white tegu</name>
    <name type="synonym">Tupinambis merianae</name>
    <dbReference type="NCBI Taxonomy" id="96440"/>
    <lineage>
        <taxon>Eukaryota</taxon>
        <taxon>Metazoa</taxon>
        <taxon>Chordata</taxon>
        <taxon>Craniata</taxon>
        <taxon>Vertebrata</taxon>
        <taxon>Euteleostomi</taxon>
        <taxon>Lepidosauria</taxon>
        <taxon>Squamata</taxon>
        <taxon>Bifurcata</taxon>
        <taxon>Unidentata</taxon>
        <taxon>Episquamata</taxon>
        <taxon>Laterata</taxon>
        <taxon>Teiioidea</taxon>
        <taxon>Teiidae</taxon>
        <taxon>Salvator</taxon>
    </lineage>
</organism>
<sequence>MVMTSAQQVFVSVALVFGVLVVMPRMFGGGGKFPRGSKTSPGRRDPHQHRQGGPERILQSQINSESAENKMYQSIQQMRNAMEKELKTERTRGNGRDFALTLMPLYAIGVGVFALYKFLKMKSQEESLSKKEKNVEVKTKETERQLLELEQHLAQTEKMLNSLLTQLDPLSSCINALASEQKDEIMVQLESIRKLMKESGLDKSAAKPQDINHACQERLEDLIQSFTDHSETEMHKTDSENCGHEFLCEDTEEYCTEEDHKHYSHEFSLGPMEEPKKINVSDITNRDTTECEIGLRRRIRNELITS</sequence>
<keyword evidence="6" id="KW-1185">Reference proteome</keyword>
<evidence type="ECO:0000256" key="2">
    <source>
        <dbReference type="SAM" id="MobiDB-lite"/>
    </source>
</evidence>
<dbReference type="InterPro" id="IPR032763">
    <property type="entry name" value="RIC3_N"/>
</dbReference>
<proteinExistence type="predicted"/>
<dbReference type="Pfam" id="PF15361">
    <property type="entry name" value="RIC3"/>
    <property type="match status" value="1"/>
</dbReference>
<name>A0A8D0AXG1_SALMN</name>
<dbReference type="GeneTree" id="ENSGT00440000034107"/>
<feature type="coiled-coil region" evidence="1">
    <location>
        <begin position="121"/>
        <end position="166"/>
    </location>
</feature>
<dbReference type="AlphaFoldDB" id="A0A8D0AXG1"/>
<dbReference type="InterPro" id="IPR026160">
    <property type="entry name" value="Ric3"/>
</dbReference>